<feature type="transmembrane region" description="Helical" evidence="2">
    <location>
        <begin position="115"/>
        <end position="134"/>
    </location>
</feature>
<reference evidence="3 4" key="1">
    <citation type="submission" date="2019-08" db="EMBL/GenBank/DDBJ databases">
        <authorList>
            <person name="Alioto T."/>
            <person name="Alioto T."/>
            <person name="Gomez Garrido J."/>
        </authorList>
    </citation>
    <scope>NUCLEOTIDE SEQUENCE [LARGE SCALE GENOMIC DNA]</scope>
</reference>
<keyword evidence="2" id="KW-0472">Membrane</keyword>
<evidence type="ECO:0000256" key="2">
    <source>
        <dbReference type="SAM" id="Phobius"/>
    </source>
</evidence>
<evidence type="ECO:0000313" key="3">
    <source>
        <dbReference type="EMBL" id="VVC31345.1"/>
    </source>
</evidence>
<feature type="region of interest" description="Disordered" evidence="1">
    <location>
        <begin position="26"/>
        <end position="66"/>
    </location>
</feature>
<name>A0A5E4MPQ9_9HEMI</name>
<gene>
    <name evidence="3" type="ORF">CINCED_3A017339</name>
</gene>
<keyword evidence="2" id="KW-1133">Transmembrane helix</keyword>
<keyword evidence="4" id="KW-1185">Reference proteome</keyword>
<protein>
    <submittedName>
        <fullName evidence="3">Uncharacterized protein</fullName>
    </submittedName>
</protein>
<evidence type="ECO:0000256" key="1">
    <source>
        <dbReference type="SAM" id="MobiDB-lite"/>
    </source>
</evidence>
<organism evidence="3 4">
    <name type="scientific">Cinara cedri</name>
    <dbReference type="NCBI Taxonomy" id="506608"/>
    <lineage>
        <taxon>Eukaryota</taxon>
        <taxon>Metazoa</taxon>
        <taxon>Ecdysozoa</taxon>
        <taxon>Arthropoda</taxon>
        <taxon>Hexapoda</taxon>
        <taxon>Insecta</taxon>
        <taxon>Pterygota</taxon>
        <taxon>Neoptera</taxon>
        <taxon>Paraneoptera</taxon>
        <taxon>Hemiptera</taxon>
        <taxon>Sternorrhyncha</taxon>
        <taxon>Aphidomorpha</taxon>
        <taxon>Aphidoidea</taxon>
        <taxon>Aphididae</taxon>
        <taxon>Lachninae</taxon>
        <taxon>Cinara</taxon>
    </lineage>
</organism>
<dbReference type="EMBL" id="CABPRJ010000949">
    <property type="protein sequence ID" value="VVC31345.1"/>
    <property type="molecule type" value="Genomic_DNA"/>
</dbReference>
<keyword evidence="2" id="KW-0812">Transmembrane</keyword>
<accession>A0A5E4MPQ9</accession>
<proteinExistence type="predicted"/>
<sequence>MNIENITESSEEEIRPNVTKNEFVKASRIEEEEETSGQRSYNKLPTDVKWNTRGSKHRRTQPTSLNSYHQETVTGEYEQTTLSVEKNLSIANSVDNYRSLNNNGNHKFINHKDILVVKINVLIAEMIMTIIYSVSSATYERSFSTTEKIKNWSRSKMLQHRFSDLFLLNIVTMLNNYYMKHSGFKM</sequence>
<dbReference type="AlphaFoldDB" id="A0A5E4MPQ9"/>
<dbReference type="Proteomes" id="UP000325440">
    <property type="component" value="Unassembled WGS sequence"/>
</dbReference>
<evidence type="ECO:0000313" key="4">
    <source>
        <dbReference type="Proteomes" id="UP000325440"/>
    </source>
</evidence>
<feature type="transmembrane region" description="Helical" evidence="2">
    <location>
        <begin position="162"/>
        <end position="179"/>
    </location>
</feature>